<dbReference type="Gene3D" id="3.40.50.1100">
    <property type="match status" value="2"/>
</dbReference>
<dbReference type="EMBL" id="CAUYUJ010015372">
    <property type="protein sequence ID" value="CAK0853092.1"/>
    <property type="molecule type" value="Genomic_DNA"/>
</dbReference>
<dbReference type="PANTHER" id="PTHR43267:SF2">
    <property type="entry name" value="TRNA THREONYLCARBAMOYLADENOSINE DEHYDRATASE 1-RELATED"/>
    <property type="match status" value="1"/>
</dbReference>
<dbReference type="Pfam" id="PF00291">
    <property type="entry name" value="PALP"/>
    <property type="match status" value="1"/>
</dbReference>
<evidence type="ECO:0000313" key="5">
    <source>
        <dbReference type="EMBL" id="CAK0853092.1"/>
    </source>
</evidence>
<feature type="transmembrane region" description="Helical" evidence="2">
    <location>
        <begin position="7"/>
        <end position="24"/>
    </location>
</feature>
<sequence>MVNSNDLFLVVMSPHVWLLAILFLCQYRQSHLYVLTVVDCCREDAASGFSSGQLSGGPLSLMQQRIMEHVRDSVGALGAPPAGVDTSEALRRLRAPGFYGSDEDVKLGNYSPDLLSLPSVGSHAVPLADLWGAGGRRRVAEFVRDSVLPAGPALERRKMCGVRAPSSDPALRQPRVWSDFVSRLHRSGLLDFACDRGRESVEFFCVPKKDQRLRLVCDCRHSNVWFREPDNVTLCTGETLGNLEVGEDETLYISEADLSNAFYHLQLPVELRDLFTLRRVRARDIGLTEIDGMPYVDNFVAISTVASKVHRLASAVVEGFREAGLVVTADVDSPGEDLARDRTVLGWDISCRAAVLRPTRARVWRARLCVRAVLRRGRISGKILERLVGHMGFISLVRRGSLSVFDTLFAFIRRFYSEEAPLWPSVINELTIWEGIAPLLWRNLKASWGPSLCAVDASPTVSGVCSSPISVEEARGLGRHCERWRFSGGARLPPRLQAAAAAAVSDDPEVQWLSGVHDNGSGGLWDVDGGPPPAGSAAAVLGSGLGDSRDAVFRGVPLKLLRRDWKIVGRYKWNVEEPMPILEGRAILYALRHARRNFQNFGRRIAVLGGALVAACAVSKGRSDSRAMLKVAQSVAALCLATGCVCHCRWLPSEWNVADGPSRGLAVPSVPQPLVAVDRLPADWVGFAALGEEQPDADASRFDPIFVGGARVKEAARRRAAATAAEGLTVCQTQLRLYQDDFASFKRWLNRQGRLMPEGELETDQTLSQYLDEMYLDGAHVSLGRRMLAAVLFHQSALSRAGGARMARSRRALKGWQRLAPAGSRLGVPCEVMCMIVMWMWAHGLWEEGLVTWLTFEMYYRPNEPFTLRARDLVPPVAGSRAGGSWSLTLRAREHGVASKTQEFDQAQLLDLDRQAALGPALGAMLEARFGPQWRQAVLKRPAGRLGRAAAHDGLQVLWWDISFGDAYDLTLGKNQNLLLGWLAGGLIIGFHVALPCQTYSRIRDRGGGPPPLRCLGSRRMCARTGEPHQQLAHSENGGGGRVRLELNSGDAEALAPAKQKAAESEKEKSKAADLAKQPAAVNAAEDAAQLVALAKAPAKKARHTSRAGARQGKSSSSSSSPELAAPGKDVTLATIKAAAAAARGPGAALAQTSAQKLAAHFATLIGERSRQGTARDLPAGAQAGGDRSAARLRRAGAAGQPRGTALTKARARMPAMRHADPGQEPLAAAPGPQPASPQEPLAAAPGPQPAPAARGAAPAADPLIAVIGLGGVGSHCAHALVRAGVRRMRLVDFDRVSLSSLNRHAVATRSDVGTPKVAACAAHLRAAAPGCAVDARDEMFTASSAERLLGTSAGPGSAPAVVIDCIDDVDTKADLLEACVKRGIHALSALGSGAKGDPTQLCVARGLRDIESDPLATKLRKVAGARGVDLSEVSFVYSSQKPQCTLLPLSEEQQAKPQDFGNVANFRIRVIPVLGTQPAIAGVALAAQALMEVGLTRPFSPRQLPTPAPRLAERCLEQLRKREGIRSAGRPCAIDATLTEVRFLINEVWGGRSALNDQHAIGGSSGQRFTFARWDPERPLGAGNLILCTEAEADAHRSPLEVPVAVRERIEAALVRVRQRSELPALRPQEVAAVATPVPAAAAPPLGAAGSPRPGGGGRDWAGGEVGHARVRGAFAVVVGLGVVGSAAASLLARAGVGHLRLVDAAAVRAGACHAVAHAADAGRPKVEACQRAFGAILPCSRVDAIVAPFCAEGADQLLLAGGGRAADVVVDCTGSLASKAAIVEAAAARGIRVVSVASAGDLADPTCIGTAPLAEVHACPAAVALRLSLARAGVAAESLEGVDAVFSSEPWHWAEEPPDGSASRALVKLCLGLAAAALALHRLAGLAAPEPAVPGTMGVWKKLRRGLPPEALAALDLNAVGCVAEYMWGGRSALTRSCAGRLALARWDRSLPWGLGNVALLTSEEAASREGADPDDLLSGGEGAWQCAQLAIERMRAHLDRLGRDAPERAQGQAVSGAAARLRALAPRLGALAGGVLACGALAPALARLVREARAPRGPGGRAAAAAALCAAAAAAAGARLLRRATGPRAHASGAAGRGLCAGAALGTGFFGLVANTPLVELRSLSEATGRRIVAKAEFLSPGGCQKDRVAARMIEEAERAGLLRPGGTIVEGTSGSTGISLALAGAARGYRVRIVMPDDQATEKVQALRRFGAEVELVRPASISSPEHYVNVARRRAQEAAEDGGGGGCFFADQFENPANFRAHYEGTGPELWSQCGGRLDAFVMSAGTGGTLSGVGRFLKEVAPEVAVVLVDVQGSSLYHKVASGVLFAPEQPRWPPFAKLYAAEAAFWHVEGP</sequence>
<protein>
    <recommendedName>
        <fullName evidence="7">THIF-type NAD/FAD binding fold domain-containing protein</fullName>
    </recommendedName>
</protein>
<feature type="compositionally biased region" description="Basic and acidic residues" evidence="1">
    <location>
        <begin position="1061"/>
        <end position="1074"/>
    </location>
</feature>
<feature type="region of interest" description="Disordered" evidence="1">
    <location>
        <begin position="1026"/>
        <end position="1045"/>
    </location>
</feature>
<keyword evidence="2" id="KW-0472">Membrane</keyword>
<feature type="region of interest" description="Disordered" evidence="1">
    <location>
        <begin position="1053"/>
        <end position="1075"/>
    </location>
</feature>
<dbReference type="Gene3D" id="3.40.50.720">
    <property type="entry name" value="NAD(P)-binding Rossmann-like Domain"/>
    <property type="match status" value="2"/>
</dbReference>
<dbReference type="InterPro" id="IPR001926">
    <property type="entry name" value="TrpB-like_PALP"/>
</dbReference>
<dbReference type="Proteomes" id="UP001189429">
    <property type="component" value="Unassembled WGS sequence"/>
</dbReference>
<reference evidence="5" key="1">
    <citation type="submission" date="2023-10" db="EMBL/GenBank/DDBJ databases">
        <authorList>
            <person name="Chen Y."/>
            <person name="Shah S."/>
            <person name="Dougan E. K."/>
            <person name="Thang M."/>
            <person name="Chan C."/>
        </authorList>
    </citation>
    <scope>NUCLEOTIDE SEQUENCE [LARGE SCALE GENOMIC DNA]</scope>
</reference>
<feature type="region of interest" description="Disordered" evidence="1">
    <location>
        <begin position="1643"/>
        <end position="1664"/>
    </location>
</feature>
<feature type="region of interest" description="Disordered" evidence="1">
    <location>
        <begin position="1096"/>
        <end position="1126"/>
    </location>
</feature>
<feature type="domain" description="Tryptophan synthase beta chain-like PALP" evidence="3">
    <location>
        <begin position="2115"/>
        <end position="2326"/>
    </location>
</feature>
<gene>
    <name evidence="5" type="ORF">PCOR1329_LOCUS44687</name>
</gene>
<dbReference type="InterPro" id="IPR045886">
    <property type="entry name" value="ThiF/MoeB/HesA"/>
</dbReference>
<dbReference type="Pfam" id="PF00899">
    <property type="entry name" value="ThiF"/>
    <property type="match status" value="2"/>
</dbReference>
<dbReference type="InterPro" id="IPR000594">
    <property type="entry name" value="ThiF_NAD_FAD-bd"/>
</dbReference>
<evidence type="ECO:0000256" key="1">
    <source>
        <dbReference type="SAM" id="MobiDB-lite"/>
    </source>
</evidence>
<dbReference type="InterPro" id="IPR036052">
    <property type="entry name" value="TrpB-like_PALP_sf"/>
</dbReference>
<organism evidence="5 6">
    <name type="scientific">Prorocentrum cordatum</name>
    <dbReference type="NCBI Taxonomy" id="2364126"/>
    <lineage>
        <taxon>Eukaryota</taxon>
        <taxon>Sar</taxon>
        <taxon>Alveolata</taxon>
        <taxon>Dinophyceae</taxon>
        <taxon>Prorocentrales</taxon>
        <taxon>Prorocentraceae</taxon>
        <taxon>Prorocentrum</taxon>
    </lineage>
</organism>
<proteinExistence type="predicted"/>
<dbReference type="PANTHER" id="PTHR43267">
    <property type="entry name" value="TRNA THREONYLCARBAMOYLADENOSINE DEHYDRATASE"/>
    <property type="match status" value="1"/>
</dbReference>
<comment type="caution">
    <text evidence="5">The sequence shown here is derived from an EMBL/GenBank/DDBJ whole genome shotgun (WGS) entry which is preliminary data.</text>
</comment>
<accession>A0ABN9U2Q9</accession>
<feature type="compositionally biased region" description="Low complexity" evidence="1">
    <location>
        <begin position="1643"/>
        <end position="1653"/>
    </location>
</feature>
<dbReference type="SUPFAM" id="SSF53686">
    <property type="entry name" value="Tryptophan synthase beta subunit-like PLP-dependent enzymes"/>
    <property type="match status" value="1"/>
</dbReference>
<keyword evidence="6" id="KW-1185">Reference proteome</keyword>
<evidence type="ECO:0000313" key="6">
    <source>
        <dbReference type="Proteomes" id="UP001189429"/>
    </source>
</evidence>
<dbReference type="InterPro" id="IPR035985">
    <property type="entry name" value="Ubiquitin-activating_enz"/>
</dbReference>
<feature type="compositionally biased region" description="Low complexity" evidence="1">
    <location>
        <begin position="1239"/>
        <end position="1256"/>
    </location>
</feature>
<feature type="region of interest" description="Disordered" evidence="1">
    <location>
        <begin position="1170"/>
        <end position="1256"/>
    </location>
</feature>
<evidence type="ECO:0000259" key="4">
    <source>
        <dbReference type="Pfam" id="PF00899"/>
    </source>
</evidence>
<keyword evidence="2" id="KW-1133">Transmembrane helix</keyword>
<evidence type="ECO:0000256" key="2">
    <source>
        <dbReference type="SAM" id="Phobius"/>
    </source>
</evidence>
<evidence type="ECO:0008006" key="7">
    <source>
        <dbReference type="Google" id="ProtNLM"/>
    </source>
</evidence>
<feature type="domain" description="THIF-type NAD/FAD binding fold" evidence="4">
    <location>
        <begin position="1665"/>
        <end position="1821"/>
    </location>
</feature>
<keyword evidence="2" id="KW-0812">Transmembrane</keyword>
<dbReference type="SUPFAM" id="SSF69572">
    <property type="entry name" value="Activating enzymes of the ubiquitin-like proteins"/>
    <property type="match status" value="2"/>
</dbReference>
<feature type="domain" description="THIF-type NAD/FAD binding fold" evidence="4">
    <location>
        <begin position="1265"/>
        <end position="1491"/>
    </location>
</feature>
<feature type="compositionally biased region" description="Gly residues" evidence="1">
    <location>
        <begin position="1654"/>
        <end position="1664"/>
    </location>
</feature>
<evidence type="ECO:0000259" key="3">
    <source>
        <dbReference type="Pfam" id="PF00291"/>
    </source>
</evidence>
<name>A0ABN9U2Q9_9DINO</name>
<dbReference type="CDD" id="cd01561">
    <property type="entry name" value="CBS_like"/>
    <property type="match status" value="1"/>
</dbReference>
<feature type="compositionally biased region" description="Low complexity" evidence="1">
    <location>
        <begin position="1196"/>
        <end position="1206"/>
    </location>
</feature>